<dbReference type="AlphaFoldDB" id="A0A6L9QSP6"/>
<name>A0A6L9QSP6_9ACTN</name>
<proteinExistence type="predicted"/>
<organism evidence="1 2">
    <name type="scientific">Actinomadura bangladeshensis</name>
    <dbReference type="NCBI Taxonomy" id="453573"/>
    <lineage>
        <taxon>Bacteria</taxon>
        <taxon>Bacillati</taxon>
        <taxon>Actinomycetota</taxon>
        <taxon>Actinomycetes</taxon>
        <taxon>Streptosporangiales</taxon>
        <taxon>Thermomonosporaceae</taxon>
        <taxon>Actinomadura</taxon>
    </lineage>
</organism>
<reference evidence="1 2" key="1">
    <citation type="submission" date="2020-01" db="EMBL/GenBank/DDBJ databases">
        <title>Insect and environment-associated Actinomycetes.</title>
        <authorList>
            <person name="Currrie C."/>
            <person name="Chevrette M."/>
            <person name="Carlson C."/>
            <person name="Stubbendieck R."/>
            <person name="Wendt-Pienkowski E."/>
        </authorList>
    </citation>
    <scope>NUCLEOTIDE SEQUENCE [LARGE SCALE GENOMIC DNA]</scope>
    <source>
        <strain evidence="1 2">SID10258</strain>
    </source>
</reference>
<accession>A0A6L9QSP6</accession>
<gene>
    <name evidence="1" type="ORF">G3I70_36300</name>
</gene>
<dbReference type="Proteomes" id="UP000475532">
    <property type="component" value="Unassembled WGS sequence"/>
</dbReference>
<evidence type="ECO:0000313" key="2">
    <source>
        <dbReference type="Proteomes" id="UP000475532"/>
    </source>
</evidence>
<evidence type="ECO:0000313" key="1">
    <source>
        <dbReference type="EMBL" id="NEA27922.1"/>
    </source>
</evidence>
<dbReference type="RefSeq" id="WP_163062468.1">
    <property type="nucleotide sequence ID" value="NZ_JAAGLI010000973.1"/>
</dbReference>
<protein>
    <submittedName>
        <fullName evidence="1">Uncharacterized protein</fullName>
    </submittedName>
</protein>
<comment type="caution">
    <text evidence="1">The sequence shown here is derived from an EMBL/GenBank/DDBJ whole genome shotgun (WGS) entry which is preliminary data.</text>
</comment>
<dbReference type="EMBL" id="JAAGLI010000973">
    <property type="protein sequence ID" value="NEA27922.1"/>
    <property type="molecule type" value="Genomic_DNA"/>
</dbReference>
<sequence length="105" mass="11563">MNPTRASVRDQAGLSSPAAITLGRKLYGWILIPPRPSTLAGIAELSPPPFVRHFHVRTPCPRMFTGVSPRVDFILEVVVEGAVSDEVTRRLGECVQIAETVLKWE</sequence>